<feature type="compositionally biased region" description="Basic and acidic residues" evidence="1">
    <location>
        <begin position="176"/>
        <end position="186"/>
    </location>
</feature>
<dbReference type="EMBL" id="JACHIN010000015">
    <property type="protein sequence ID" value="MBB5083092.1"/>
    <property type="molecule type" value="Genomic_DNA"/>
</dbReference>
<dbReference type="AlphaFoldDB" id="A0A7W8ABG6"/>
<dbReference type="Pfam" id="PF12502">
    <property type="entry name" value="DUF3710"/>
    <property type="match status" value="1"/>
</dbReference>
<keyword evidence="3" id="KW-1185">Reference proteome</keyword>
<feature type="region of interest" description="Disordered" evidence="1">
    <location>
        <begin position="176"/>
        <end position="212"/>
    </location>
</feature>
<organism evidence="2 3">
    <name type="scientific">Nonomuraea endophytica</name>
    <dbReference type="NCBI Taxonomy" id="714136"/>
    <lineage>
        <taxon>Bacteria</taxon>
        <taxon>Bacillati</taxon>
        <taxon>Actinomycetota</taxon>
        <taxon>Actinomycetes</taxon>
        <taxon>Streptosporangiales</taxon>
        <taxon>Streptosporangiaceae</taxon>
        <taxon>Nonomuraea</taxon>
    </lineage>
</organism>
<name>A0A7W8ABG6_9ACTN</name>
<comment type="caution">
    <text evidence="2">The sequence shown here is derived from an EMBL/GenBank/DDBJ whole genome shotgun (WGS) entry which is preliminary data.</text>
</comment>
<evidence type="ECO:0008006" key="4">
    <source>
        <dbReference type="Google" id="ProtNLM"/>
    </source>
</evidence>
<feature type="compositionally biased region" description="Basic and acidic residues" evidence="1">
    <location>
        <begin position="16"/>
        <end position="41"/>
    </location>
</feature>
<gene>
    <name evidence="2" type="ORF">HNR40_008595</name>
</gene>
<evidence type="ECO:0000313" key="3">
    <source>
        <dbReference type="Proteomes" id="UP000568380"/>
    </source>
</evidence>
<protein>
    <recommendedName>
        <fullName evidence="4">DUF3710 domain-containing protein</fullName>
    </recommendedName>
</protein>
<sequence length="212" mass="23481">MFRRKRRGQEPVVEESAAREPDRESGPWDADEAHPETDRIDLGGLRVPHHPAFDIRLAAMGDQHVSVIALYEESTLQVQAMAAPKSSGLWDEVRTKITSTASGLSVSEGPLGAELRGEVESDGERRQIRYLGVDGPRWLLLAIISGRAALDEKVAEEFLDFVRDIVVVRGSDPMAREEAIPLRRPNENASEQDAPDPGLDPFQRGPEISEIR</sequence>
<accession>A0A7W8ABG6</accession>
<evidence type="ECO:0000256" key="1">
    <source>
        <dbReference type="SAM" id="MobiDB-lite"/>
    </source>
</evidence>
<proteinExistence type="predicted"/>
<dbReference type="Proteomes" id="UP000568380">
    <property type="component" value="Unassembled WGS sequence"/>
</dbReference>
<reference evidence="2 3" key="1">
    <citation type="submission" date="2020-08" db="EMBL/GenBank/DDBJ databases">
        <title>Genomic Encyclopedia of Type Strains, Phase IV (KMG-IV): sequencing the most valuable type-strain genomes for metagenomic binning, comparative biology and taxonomic classification.</title>
        <authorList>
            <person name="Goeker M."/>
        </authorList>
    </citation>
    <scope>NUCLEOTIDE SEQUENCE [LARGE SCALE GENOMIC DNA]</scope>
    <source>
        <strain evidence="2 3">DSM 45385</strain>
    </source>
</reference>
<evidence type="ECO:0000313" key="2">
    <source>
        <dbReference type="EMBL" id="MBB5083092.1"/>
    </source>
</evidence>
<dbReference type="RefSeq" id="WP_184971836.1">
    <property type="nucleotide sequence ID" value="NZ_JACHIN010000015.1"/>
</dbReference>
<feature type="region of interest" description="Disordered" evidence="1">
    <location>
        <begin position="1"/>
        <end position="45"/>
    </location>
</feature>
<dbReference type="InterPro" id="IPR022183">
    <property type="entry name" value="DUF3710"/>
</dbReference>